<comment type="catalytic activity">
    <reaction evidence="10">
        <text>L-aspartate + L-glutamine + ATP + H2O = L-asparagine + L-glutamate + AMP + diphosphate + H(+)</text>
        <dbReference type="Rhea" id="RHEA:12228"/>
        <dbReference type="ChEBI" id="CHEBI:15377"/>
        <dbReference type="ChEBI" id="CHEBI:15378"/>
        <dbReference type="ChEBI" id="CHEBI:29985"/>
        <dbReference type="ChEBI" id="CHEBI:29991"/>
        <dbReference type="ChEBI" id="CHEBI:30616"/>
        <dbReference type="ChEBI" id="CHEBI:33019"/>
        <dbReference type="ChEBI" id="CHEBI:58048"/>
        <dbReference type="ChEBI" id="CHEBI:58359"/>
        <dbReference type="ChEBI" id="CHEBI:456215"/>
        <dbReference type="EC" id="6.3.5.4"/>
    </reaction>
</comment>
<keyword evidence="3" id="KW-0436">Ligase</keyword>
<evidence type="ECO:0000256" key="5">
    <source>
        <dbReference type="ARBA" id="ARBA00022741"/>
    </source>
</evidence>
<evidence type="ECO:0000313" key="12">
    <source>
        <dbReference type="EMBL" id="QHT07845.1"/>
    </source>
</evidence>
<comment type="pathway">
    <text evidence="1">Amino-acid biosynthesis; L-asparagine biosynthesis; L-asparagine from L-aspartate (L-Gln route): step 1/1.</text>
</comment>
<dbReference type="Pfam" id="PF13537">
    <property type="entry name" value="GATase_7"/>
    <property type="match status" value="1"/>
</dbReference>
<dbReference type="PIRSF" id="PIRSF001589">
    <property type="entry name" value="Asn_synthetase_glu-h"/>
    <property type="match status" value="1"/>
</dbReference>
<protein>
    <recommendedName>
        <fullName evidence="2">asparagine synthase (glutamine-hydrolyzing)</fullName>
        <ecNumber evidence="2">6.3.5.4</ecNumber>
    </recommendedName>
    <alternativeName>
        <fullName evidence="9">Glutamine-dependent asparagine synthetase</fullName>
    </alternativeName>
</protein>
<dbReference type="InterPro" id="IPR017932">
    <property type="entry name" value="GATase_2_dom"/>
</dbReference>
<dbReference type="PROSITE" id="PS51278">
    <property type="entry name" value="GATASE_TYPE_2"/>
    <property type="match status" value="1"/>
</dbReference>
<dbReference type="CDD" id="cd00712">
    <property type="entry name" value="AsnB"/>
    <property type="match status" value="1"/>
</dbReference>
<dbReference type="InterPro" id="IPR033738">
    <property type="entry name" value="AsnB_N"/>
</dbReference>
<dbReference type="SUPFAM" id="SSF52402">
    <property type="entry name" value="Adenine nucleotide alpha hydrolases-like"/>
    <property type="match status" value="1"/>
</dbReference>
<dbReference type="CDD" id="cd01991">
    <property type="entry name" value="Asn_synthase_B_C"/>
    <property type="match status" value="1"/>
</dbReference>
<evidence type="ECO:0000256" key="2">
    <source>
        <dbReference type="ARBA" id="ARBA00012737"/>
    </source>
</evidence>
<keyword evidence="4" id="KW-0028">Amino-acid biosynthesis</keyword>
<keyword evidence="5" id="KW-0547">Nucleotide-binding</keyword>
<evidence type="ECO:0000259" key="11">
    <source>
        <dbReference type="PROSITE" id="PS51278"/>
    </source>
</evidence>
<dbReference type="GO" id="GO:0006529">
    <property type="term" value="P:asparagine biosynthetic process"/>
    <property type="evidence" value="ECO:0007669"/>
    <property type="project" value="UniProtKB-KW"/>
</dbReference>
<proteinExistence type="predicted"/>
<evidence type="ECO:0000256" key="10">
    <source>
        <dbReference type="ARBA" id="ARBA00048741"/>
    </source>
</evidence>
<keyword evidence="7" id="KW-0061">Asparagine biosynthesis</keyword>
<dbReference type="InterPro" id="IPR029055">
    <property type="entry name" value="Ntn_hydrolases_N"/>
</dbReference>
<sequence>MCGIIAIQELETPSKDPKQNVEALVHLFPRGPDAMDYIQLEKVFLGFTRLSINDLSDTGMQPMKNEDSTVWLICNGEIFNHKDVQTNHQFQCKSKSDCEVILHLYMKYREMENAFSDWILQLDGEFAFVIYDSTKERLFACRDRYGVRPLFQGMISGKVIGYASEMKALTFCDSVHQVSPGTYEVVDKSNTVISHIYHSVFFKTPTCEHSMEDILKNINQLFKKAVEKRLMSDRPICCLLSGGLDSSLVSSIVATHFPPYTIHTFSIGLEGSPDLYYAKKVSEYIMSVHHEIIVTQEEFLNHIEETIRTIESYDTTSVRASVGNLLVSKYIAKNTDFKVVFNGDYSDEVCGGYKYFKNAPSPSEFDHECRRLVSDICYFDSLRSDRTISSQGLEARVPFSDHDFVEYYLSIPEELRTTPDKLLLRRAFENDKLLPDEILWRAKEAFSDGVSKQENSWHKIVKEFIDNQITDEEFMNESNNMIINKPMLKETYYYRKIYNTYYHKYEDIIPYYWLPKWCKETLIDPSAREIV</sequence>
<dbReference type="GO" id="GO:0004066">
    <property type="term" value="F:asparagine synthase (glutamine-hydrolyzing) activity"/>
    <property type="evidence" value="ECO:0007669"/>
    <property type="project" value="UniProtKB-EC"/>
</dbReference>
<evidence type="ECO:0000256" key="8">
    <source>
        <dbReference type="ARBA" id="ARBA00022962"/>
    </source>
</evidence>
<evidence type="ECO:0000256" key="3">
    <source>
        <dbReference type="ARBA" id="ARBA00022598"/>
    </source>
</evidence>
<feature type="domain" description="Glutamine amidotransferase type-2" evidence="11">
    <location>
        <begin position="2"/>
        <end position="189"/>
    </location>
</feature>
<dbReference type="Gene3D" id="3.40.50.620">
    <property type="entry name" value="HUPs"/>
    <property type="match status" value="1"/>
</dbReference>
<dbReference type="InterPro" id="IPR050795">
    <property type="entry name" value="Asn_Synthetase"/>
</dbReference>
<evidence type="ECO:0000256" key="9">
    <source>
        <dbReference type="ARBA" id="ARBA00030234"/>
    </source>
</evidence>
<keyword evidence="6" id="KW-0067">ATP-binding</keyword>
<dbReference type="PANTHER" id="PTHR11772:SF23">
    <property type="entry name" value="ASPARAGINE SYNTHETASE [GLUTAMINE-HYDROLYZING]"/>
    <property type="match status" value="1"/>
</dbReference>
<name>A0A6C0CWG6_9ZZZZ</name>
<dbReference type="Pfam" id="PF00733">
    <property type="entry name" value="Asn_synthase"/>
    <property type="match status" value="1"/>
</dbReference>
<dbReference type="GO" id="GO:0005524">
    <property type="term" value="F:ATP binding"/>
    <property type="evidence" value="ECO:0007669"/>
    <property type="project" value="UniProtKB-KW"/>
</dbReference>
<dbReference type="EC" id="6.3.5.4" evidence="2"/>
<evidence type="ECO:0000256" key="6">
    <source>
        <dbReference type="ARBA" id="ARBA00022840"/>
    </source>
</evidence>
<evidence type="ECO:0000256" key="1">
    <source>
        <dbReference type="ARBA" id="ARBA00005187"/>
    </source>
</evidence>
<evidence type="ECO:0000256" key="7">
    <source>
        <dbReference type="ARBA" id="ARBA00022888"/>
    </source>
</evidence>
<dbReference type="NCBIfam" id="TIGR01536">
    <property type="entry name" value="asn_synth_AEB"/>
    <property type="match status" value="1"/>
</dbReference>
<dbReference type="EMBL" id="MN739487">
    <property type="protein sequence ID" value="QHT07845.1"/>
    <property type="molecule type" value="Genomic_DNA"/>
</dbReference>
<dbReference type="Gene3D" id="3.60.20.10">
    <property type="entry name" value="Glutamine Phosphoribosylpyrophosphate, subunit 1, domain 1"/>
    <property type="match status" value="1"/>
</dbReference>
<dbReference type="GO" id="GO:0005829">
    <property type="term" value="C:cytosol"/>
    <property type="evidence" value="ECO:0007669"/>
    <property type="project" value="TreeGrafter"/>
</dbReference>
<dbReference type="SUPFAM" id="SSF56235">
    <property type="entry name" value="N-terminal nucleophile aminohydrolases (Ntn hydrolases)"/>
    <property type="match status" value="1"/>
</dbReference>
<evidence type="ECO:0000256" key="4">
    <source>
        <dbReference type="ARBA" id="ARBA00022605"/>
    </source>
</evidence>
<dbReference type="AlphaFoldDB" id="A0A6C0CWG6"/>
<dbReference type="InterPro" id="IPR006426">
    <property type="entry name" value="Asn_synth_AEB"/>
</dbReference>
<reference evidence="12" key="1">
    <citation type="journal article" date="2020" name="Nature">
        <title>Giant virus diversity and host interactions through global metagenomics.</title>
        <authorList>
            <person name="Schulz F."/>
            <person name="Roux S."/>
            <person name="Paez-Espino D."/>
            <person name="Jungbluth S."/>
            <person name="Walsh D.A."/>
            <person name="Denef V.J."/>
            <person name="McMahon K.D."/>
            <person name="Konstantinidis K.T."/>
            <person name="Eloe-Fadrosh E.A."/>
            <person name="Kyrpides N.C."/>
            <person name="Woyke T."/>
        </authorList>
    </citation>
    <scope>NUCLEOTIDE SEQUENCE</scope>
    <source>
        <strain evidence="12">GVMAG-M-3300021964-36</strain>
    </source>
</reference>
<dbReference type="InterPro" id="IPR014729">
    <property type="entry name" value="Rossmann-like_a/b/a_fold"/>
</dbReference>
<dbReference type="PANTHER" id="PTHR11772">
    <property type="entry name" value="ASPARAGINE SYNTHETASE"/>
    <property type="match status" value="1"/>
</dbReference>
<dbReference type="InterPro" id="IPR001962">
    <property type="entry name" value="Asn_synthase"/>
</dbReference>
<accession>A0A6C0CWG6</accession>
<keyword evidence="8" id="KW-0315">Glutamine amidotransferase</keyword>
<organism evidence="12">
    <name type="scientific">viral metagenome</name>
    <dbReference type="NCBI Taxonomy" id="1070528"/>
    <lineage>
        <taxon>unclassified sequences</taxon>
        <taxon>metagenomes</taxon>
        <taxon>organismal metagenomes</taxon>
    </lineage>
</organism>